<dbReference type="Pfam" id="PF13280">
    <property type="entry name" value="WYL"/>
    <property type="match status" value="1"/>
</dbReference>
<accession>A0A3D9HUY2</accession>
<dbReference type="PANTHER" id="PTHR34580">
    <property type="match status" value="1"/>
</dbReference>
<gene>
    <name evidence="3" type="ORF">DFP90_10122</name>
</gene>
<name>A0A3D9HUY2_9PROT</name>
<feature type="domain" description="WYL" evidence="2">
    <location>
        <begin position="138"/>
        <end position="202"/>
    </location>
</feature>
<keyword evidence="4" id="KW-1185">Reference proteome</keyword>
<dbReference type="RefSeq" id="WP_115934398.1">
    <property type="nucleotide sequence ID" value="NZ_QRDW01000001.1"/>
</dbReference>
<dbReference type="Pfam" id="PF08279">
    <property type="entry name" value="HTH_11"/>
    <property type="match status" value="1"/>
</dbReference>
<evidence type="ECO:0000313" key="3">
    <source>
        <dbReference type="EMBL" id="RED53240.1"/>
    </source>
</evidence>
<comment type="caution">
    <text evidence="3">The sequence shown here is derived from an EMBL/GenBank/DDBJ whole genome shotgun (WGS) entry which is preliminary data.</text>
</comment>
<evidence type="ECO:0000313" key="4">
    <source>
        <dbReference type="Proteomes" id="UP000256845"/>
    </source>
</evidence>
<dbReference type="InterPro" id="IPR051534">
    <property type="entry name" value="CBASS_pafABC_assoc_protein"/>
</dbReference>
<evidence type="ECO:0000259" key="1">
    <source>
        <dbReference type="Pfam" id="PF08279"/>
    </source>
</evidence>
<dbReference type="Proteomes" id="UP000256845">
    <property type="component" value="Unassembled WGS sequence"/>
</dbReference>
<dbReference type="InterPro" id="IPR036390">
    <property type="entry name" value="WH_DNA-bd_sf"/>
</dbReference>
<dbReference type="GO" id="GO:0003677">
    <property type="term" value="F:DNA binding"/>
    <property type="evidence" value="ECO:0007669"/>
    <property type="project" value="UniProtKB-KW"/>
</dbReference>
<feature type="domain" description="Helix-turn-helix type 11" evidence="1">
    <location>
        <begin position="6"/>
        <end position="59"/>
    </location>
</feature>
<dbReference type="OrthoDB" id="9807255at2"/>
<proteinExistence type="predicted"/>
<dbReference type="PANTHER" id="PTHR34580:SF3">
    <property type="entry name" value="PROTEIN PAFB"/>
    <property type="match status" value="1"/>
</dbReference>
<dbReference type="InterPro" id="IPR026881">
    <property type="entry name" value="WYL_dom"/>
</dbReference>
<reference evidence="3 4" key="1">
    <citation type="submission" date="2018-07" db="EMBL/GenBank/DDBJ databases">
        <title>Genomic Encyclopedia of Type Strains, Phase III (KMG-III): the genomes of soil and plant-associated and newly described type strains.</title>
        <authorList>
            <person name="Whitman W."/>
        </authorList>
    </citation>
    <scope>NUCLEOTIDE SEQUENCE [LARGE SCALE GENOMIC DNA]</scope>
    <source>
        <strain evidence="3 4">CECT 8488</strain>
    </source>
</reference>
<protein>
    <submittedName>
        <fullName evidence="3">Putative DNA-binding transcriptional regulator YafY</fullName>
    </submittedName>
</protein>
<dbReference type="AlphaFoldDB" id="A0A3D9HUY2"/>
<organism evidence="3 4">
    <name type="scientific">Aestuariispira insulae</name>
    <dbReference type="NCBI Taxonomy" id="1461337"/>
    <lineage>
        <taxon>Bacteria</taxon>
        <taxon>Pseudomonadati</taxon>
        <taxon>Pseudomonadota</taxon>
        <taxon>Alphaproteobacteria</taxon>
        <taxon>Rhodospirillales</taxon>
        <taxon>Kiloniellaceae</taxon>
        <taxon>Aestuariispira</taxon>
    </lineage>
</organism>
<dbReference type="Gene3D" id="1.10.10.10">
    <property type="entry name" value="Winged helix-like DNA-binding domain superfamily/Winged helix DNA-binding domain"/>
    <property type="match status" value="1"/>
</dbReference>
<dbReference type="InterPro" id="IPR013196">
    <property type="entry name" value="HTH_11"/>
</dbReference>
<dbReference type="PROSITE" id="PS52050">
    <property type="entry name" value="WYL"/>
    <property type="match status" value="1"/>
</dbReference>
<dbReference type="EMBL" id="QRDW01000001">
    <property type="protein sequence ID" value="RED53240.1"/>
    <property type="molecule type" value="Genomic_DNA"/>
</dbReference>
<dbReference type="InterPro" id="IPR036388">
    <property type="entry name" value="WH-like_DNA-bd_sf"/>
</dbReference>
<dbReference type="SUPFAM" id="SSF46785">
    <property type="entry name" value="Winged helix' DNA-binding domain"/>
    <property type="match status" value="1"/>
</dbReference>
<evidence type="ECO:0000259" key="2">
    <source>
        <dbReference type="Pfam" id="PF13280"/>
    </source>
</evidence>
<keyword evidence="3" id="KW-0238">DNA-binding</keyword>
<sequence>MRRADRLFEIIQILRRRRGVTTAQDLAEELEVSVRTVYRDIVALQAQRVPIEGEAGIGYVLRQGYDLPPLMFTQDEIEALLLGTRITQTWGDPELAKAAKNVIAKIGAVLPDNLRPSIMSQSIAAPSSGSQVPVETDLARVRQWIREKRKLHFNYQTAEGKGSNRTIWPLTLAFFGPVWNILGWCELRQDFRAFRPDRMIGVDFLDDMFPDQPGRRLIDFLKREGYELEDF</sequence>